<comment type="caution">
    <text evidence="1">The sequence shown here is derived from an EMBL/GenBank/DDBJ whole genome shotgun (WGS) entry which is preliminary data.</text>
</comment>
<evidence type="ECO:0000313" key="1">
    <source>
        <dbReference type="EMBL" id="PSJ17980.1"/>
    </source>
</evidence>
<accession>A0A2P7NWZ0</accession>
<gene>
    <name evidence="1" type="ORF">C7H79_05535</name>
</gene>
<keyword evidence="2" id="KW-1185">Reference proteome</keyword>
<sequence>MVLNANAFLRDSLFGSGTINLHVFCHRPIIVIDLNTLLGKIISRLQVNPKSEVDDVVVNDLILLWSNERKVITGADILGRLLRGITIRNIKPPQKNTTL</sequence>
<evidence type="ECO:0000313" key="2">
    <source>
        <dbReference type="Proteomes" id="UP000241912"/>
    </source>
</evidence>
<reference evidence="1 2" key="1">
    <citation type="submission" date="2018-03" db="EMBL/GenBank/DDBJ databases">
        <title>Draft genome of Nitrosomonas supralitoralis APG5.</title>
        <authorList>
            <person name="Urakawa H."/>
            <person name="Lopez J.V."/>
        </authorList>
    </citation>
    <scope>NUCLEOTIDE SEQUENCE [LARGE SCALE GENOMIC DNA]</scope>
    <source>
        <strain evidence="1 2">APG5</strain>
    </source>
</reference>
<organism evidence="1 2">
    <name type="scientific">Nitrosomonas supralitoralis</name>
    <dbReference type="NCBI Taxonomy" id="2116706"/>
    <lineage>
        <taxon>Bacteria</taxon>
        <taxon>Pseudomonadati</taxon>
        <taxon>Pseudomonadota</taxon>
        <taxon>Betaproteobacteria</taxon>
        <taxon>Nitrosomonadales</taxon>
        <taxon>Nitrosomonadaceae</taxon>
        <taxon>Nitrosomonas</taxon>
    </lineage>
</organism>
<dbReference type="Proteomes" id="UP000241912">
    <property type="component" value="Unassembled WGS sequence"/>
</dbReference>
<protein>
    <submittedName>
        <fullName evidence="1">Uncharacterized protein</fullName>
    </submittedName>
</protein>
<proteinExistence type="predicted"/>
<name>A0A2P7NWZ0_9PROT</name>
<dbReference type="EMBL" id="PXXU01000011">
    <property type="protein sequence ID" value="PSJ17980.1"/>
    <property type="molecule type" value="Genomic_DNA"/>
</dbReference>
<dbReference type="AlphaFoldDB" id="A0A2P7NWZ0"/>